<evidence type="ECO:0000313" key="2">
    <source>
        <dbReference type="Proteomes" id="UP000238937"/>
    </source>
</evidence>
<dbReference type="EMBL" id="PVWO01000211">
    <property type="protein sequence ID" value="PSB55090.1"/>
    <property type="molecule type" value="Genomic_DNA"/>
</dbReference>
<reference evidence="1 2" key="1">
    <citation type="submission" date="2018-03" db="EMBL/GenBank/DDBJ databases">
        <title>The ancient ancestry and fast evolution of plastids.</title>
        <authorList>
            <person name="Moore K.R."/>
            <person name="Magnabosco C."/>
            <person name="Momper L."/>
            <person name="Gold D.A."/>
            <person name="Bosak T."/>
            <person name="Fournier G.P."/>
        </authorList>
    </citation>
    <scope>NUCLEOTIDE SEQUENCE [LARGE SCALE GENOMIC DNA]</scope>
    <source>
        <strain evidence="1 2">CCALA 037</strain>
    </source>
</reference>
<dbReference type="Proteomes" id="UP000238937">
    <property type="component" value="Unassembled WGS sequence"/>
</dbReference>
<sequence>MQGLRQDIYLIVPAEVVIEQIILDFLQLDSNFSSWLSIDRSILATHSRSRGIKLPALAS</sequence>
<keyword evidence="2" id="KW-1185">Reference proteome</keyword>
<accession>A0A2T1GCK0</accession>
<name>A0A2T1GCK0_9CYAN</name>
<evidence type="ECO:0000313" key="1">
    <source>
        <dbReference type="EMBL" id="PSB55090.1"/>
    </source>
</evidence>
<organism evidence="1 2">
    <name type="scientific">Chamaesiphon polymorphus CCALA 037</name>
    <dbReference type="NCBI Taxonomy" id="2107692"/>
    <lineage>
        <taxon>Bacteria</taxon>
        <taxon>Bacillati</taxon>
        <taxon>Cyanobacteriota</taxon>
        <taxon>Cyanophyceae</taxon>
        <taxon>Gomontiellales</taxon>
        <taxon>Chamaesiphonaceae</taxon>
        <taxon>Chamaesiphon</taxon>
    </lineage>
</organism>
<gene>
    <name evidence="1" type="ORF">C7B77_16115</name>
</gene>
<proteinExistence type="predicted"/>
<protein>
    <submittedName>
        <fullName evidence="1">Uncharacterized protein</fullName>
    </submittedName>
</protein>
<comment type="caution">
    <text evidence="1">The sequence shown here is derived from an EMBL/GenBank/DDBJ whole genome shotgun (WGS) entry which is preliminary data.</text>
</comment>
<dbReference type="AlphaFoldDB" id="A0A2T1GCK0"/>